<dbReference type="RefSeq" id="WP_071612173.1">
    <property type="nucleotide sequence ID" value="NZ_CP015756.1"/>
</dbReference>
<evidence type="ECO:0000259" key="11">
    <source>
        <dbReference type="PROSITE" id="PS50111"/>
    </source>
</evidence>
<dbReference type="PANTHER" id="PTHR32089:SF114">
    <property type="entry name" value="METHYL-ACCEPTING CHEMOTAXIS PROTEIN MCPB"/>
    <property type="match status" value="1"/>
</dbReference>
<dbReference type="GO" id="GO:0005886">
    <property type="term" value="C:plasma membrane"/>
    <property type="evidence" value="ECO:0007669"/>
    <property type="project" value="UniProtKB-SubCell"/>
</dbReference>
<dbReference type="SUPFAM" id="SSF58104">
    <property type="entry name" value="Methyl-accepting chemotaxis protein (MCP) signaling domain"/>
    <property type="match status" value="1"/>
</dbReference>
<dbReference type="Pfam" id="PF02743">
    <property type="entry name" value="dCache_1"/>
    <property type="match status" value="1"/>
</dbReference>
<evidence type="ECO:0000256" key="6">
    <source>
        <dbReference type="ARBA" id="ARBA00023136"/>
    </source>
</evidence>
<evidence type="ECO:0000256" key="3">
    <source>
        <dbReference type="ARBA" id="ARBA00022500"/>
    </source>
</evidence>
<reference evidence="14" key="1">
    <citation type="journal article" date="2016" name="Front. Microbiol.">
        <title>Complete Genome Sequence of Clostridium estertheticum DSM 8809, a Microbe Identified in Spoiled Vacuum Packed Beef.</title>
        <authorList>
            <person name="Yu Z."/>
            <person name="Gunn L."/>
            <person name="Brennan E."/>
            <person name="Reid R."/>
            <person name="Wall P.G."/>
            <person name="Gaora O.P."/>
            <person name="Hurley D."/>
            <person name="Bolton D."/>
            <person name="Fanning S."/>
        </authorList>
    </citation>
    <scope>NUCLEOTIDE SEQUENCE [LARGE SCALE GENOMIC DNA]</scope>
    <source>
        <strain evidence="14">DSM 8809</strain>
    </source>
</reference>
<dbReference type="CDD" id="cd11386">
    <property type="entry name" value="MCP_signal"/>
    <property type="match status" value="1"/>
</dbReference>
<evidence type="ECO:0000256" key="4">
    <source>
        <dbReference type="ARBA" id="ARBA00022692"/>
    </source>
</evidence>
<keyword evidence="14" id="KW-1185">Reference proteome</keyword>
<dbReference type="SUPFAM" id="SSF103190">
    <property type="entry name" value="Sensory domain-like"/>
    <property type="match status" value="1"/>
</dbReference>
<dbReference type="CDD" id="cd06225">
    <property type="entry name" value="HAMP"/>
    <property type="match status" value="1"/>
</dbReference>
<proteinExistence type="inferred from homology"/>
<keyword evidence="6 10" id="KW-0472">Membrane</keyword>
<dbReference type="CDD" id="cd12913">
    <property type="entry name" value="PDC1_MCP_like"/>
    <property type="match status" value="1"/>
</dbReference>
<dbReference type="Gene3D" id="1.10.287.950">
    <property type="entry name" value="Methyl-accepting chemotaxis protein"/>
    <property type="match status" value="1"/>
</dbReference>
<dbReference type="OrthoDB" id="13222at2"/>
<evidence type="ECO:0000259" key="12">
    <source>
        <dbReference type="PROSITE" id="PS50885"/>
    </source>
</evidence>
<dbReference type="CDD" id="cd12912">
    <property type="entry name" value="PDC2_MCP_like"/>
    <property type="match status" value="1"/>
</dbReference>
<dbReference type="InterPro" id="IPR029151">
    <property type="entry name" value="Sensor-like_sf"/>
</dbReference>
<comment type="similarity">
    <text evidence="8">Belongs to the methyl-accepting chemotaxis (MCP) protein family.</text>
</comment>
<evidence type="ECO:0000313" key="13">
    <source>
        <dbReference type="EMBL" id="APC39879.1"/>
    </source>
</evidence>
<name>A0A1J0GF23_9CLOT</name>
<dbReference type="Gene3D" id="3.30.450.20">
    <property type="entry name" value="PAS domain"/>
    <property type="match status" value="2"/>
</dbReference>
<keyword evidence="5 10" id="KW-1133">Transmembrane helix</keyword>
<sequence>MKNIKRKRINLRSLKVRLLVVLVILCLAPISLLGIITYNKSHAILESKVKLTSAQTLVEVNRGITNYLVGIQGYVDMLAANIDLKSLQQHPEFKPYALGALQSVKDSRKDLINVYFASSNKNMLEYPFHKLSKGYDPTTRPWYTEAVANKGKVIFTEPYRGASNGLMMFSIAKAVEQNGQVIGVVSTDINLTSMANSLSSIKIGNNGYASVISTQGVMIANPDKTLLGGNEVKSLSYWNNVKVNKEGVENLIYKGINNYCVYTTNALTGWKIIAYMPTTELLNDTNVLKNITLLIILILGIIAIFVSIILSKSITAKLDKLEHIFSKASEGDLSVHVDIKSKDEFGELGNHFNIMITNISNLIKKVKDTADTISTSSEEINKMSSETAVAVEEVSLTIDQVANGSSDQAQDIATGADSVRKLGNSIDNIKTLAIKIDTVSKKTNDLSENGLNVVNILIEKTEEANASAQKVTVVIEEMNTVSENIGAITETINSIASQTNLLALNAAIEAARAGEAGKGFSVVADEIRKLAEQSAASTKQIQELILKVKEKSVQAVLTMEASKDVVENQTNAVIETKSIFNKISESISNLKVGADEISSSIAETNIQKDDIVDKMQSIAAVSEESCASTEEVSATTEEITATMNEFSNTAENMKTLVDVLELEISQFKL</sequence>
<dbReference type="InterPro" id="IPR004089">
    <property type="entry name" value="MCPsignal_dom"/>
</dbReference>
<evidence type="ECO:0000313" key="14">
    <source>
        <dbReference type="Proteomes" id="UP000182569"/>
    </source>
</evidence>
<comment type="subcellular location">
    <subcellularLocation>
        <location evidence="1">Cell membrane</location>
        <topology evidence="1">Multi-pass membrane protein</topology>
    </subcellularLocation>
</comment>
<gene>
    <name evidence="13" type="ORF">A7L45_07245</name>
</gene>
<dbReference type="GO" id="GO:0006935">
    <property type="term" value="P:chemotaxis"/>
    <property type="evidence" value="ECO:0007669"/>
    <property type="project" value="UniProtKB-KW"/>
</dbReference>
<dbReference type="Pfam" id="PF00015">
    <property type="entry name" value="MCPsignal"/>
    <property type="match status" value="1"/>
</dbReference>
<evidence type="ECO:0000256" key="9">
    <source>
        <dbReference type="PROSITE-ProRule" id="PRU00284"/>
    </source>
</evidence>
<dbReference type="PROSITE" id="PS50111">
    <property type="entry name" value="CHEMOTAXIS_TRANSDUC_2"/>
    <property type="match status" value="1"/>
</dbReference>
<dbReference type="KEGG" id="ceu:A7L45_07245"/>
<dbReference type="InterPro" id="IPR033479">
    <property type="entry name" value="dCache_1"/>
</dbReference>
<evidence type="ECO:0000256" key="5">
    <source>
        <dbReference type="ARBA" id="ARBA00022989"/>
    </source>
</evidence>
<dbReference type="PROSITE" id="PS50885">
    <property type="entry name" value="HAMP"/>
    <property type="match status" value="1"/>
</dbReference>
<keyword evidence="3" id="KW-0145">Chemotaxis</keyword>
<dbReference type="PANTHER" id="PTHR32089">
    <property type="entry name" value="METHYL-ACCEPTING CHEMOTAXIS PROTEIN MCPB"/>
    <property type="match status" value="1"/>
</dbReference>
<dbReference type="STRING" id="1552.A7L45_07245"/>
<dbReference type="AlphaFoldDB" id="A0A1J0GF23"/>
<feature type="domain" description="HAMP" evidence="12">
    <location>
        <begin position="312"/>
        <end position="364"/>
    </location>
</feature>
<keyword evidence="7 9" id="KW-0807">Transducer</keyword>
<accession>A0A1J0GF23</accession>
<dbReference type="EMBL" id="CP015756">
    <property type="protein sequence ID" value="APC39879.1"/>
    <property type="molecule type" value="Genomic_DNA"/>
</dbReference>
<dbReference type="SMART" id="SM00283">
    <property type="entry name" value="MA"/>
    <property type="match status" value="1"/>
</dbReference>
<protein>
    <submittedName>
        <fullName evidence="13">Chemotaxis protein</fullName>
    </submittedName>
</protein>
<organism evidence="13 14">
    <name type="scientific">Clostridium estertheticum subsp. estertheticum</name>
    <dbReference type="NCBI Taxonomy" id="1552"/>
    <lineage>
        <taxon>Bacteria</taxon>
        <taxon>Bacillati</taxon>
        <taxon>Bacillota</taxon>
        <taxon>Clostridia</taxon>
        <taxon>Eubacteriales</taxon>
        <taxon>Clostridiaceae</taxon>
        <taxon>Clostridium</taxon>
    </lineage>
</organism>
<keyword evidence="4 10" id="KW-0812">Transmembrane</keyword>
<dbReference type="InterPro" id="IPR003660">
    <property type="entry name" value="HAMP_dom"/>
</dbReference>
<feature type="transmembrane region" description="Helical" evidence="10">
    <location>
        <begin position="291"/>
        <end position="310"/>
    </location>
</feature>
<evidence type="ECO:0000256" key="7">
    <source>
        <dbReference type="ARBA" id="ARBA00023224"/>
    </source>
</evidence>
<feature type="domain" description="Methyl-accepting transducer" evidence="11">
    <location>
        <begin position="383"/>
        <end position="640"/>
    </location>
</feature>
<evidence type="ECO:0000256" key="10">
    <source>
        <dbReference type="SAM" id="Phobius"/>
    </source>
</evidence>
<keyword evidence="2" id="KW-1003">Cell membrane</keyword>
<evidence type="ECO:0000256" key="8">
    <source>
        <dbReference type="ARBA" id="ARBA00029447"/>
    </source>
</evidence>
<dbReference type="GO" id="GO:0007165">
    <property type="term" value="P:signal transduction"/>
    <property type="evidence" value="ECO:0007669"/>
    <property type="project" value="UniProtKB-KW"/>
</dbReference>
<evidence type="ECO:0000256" key="2">
    <source>
        <dbReference type="ARBA" id="ARBA00022475"/>
    </source>
</evidence>
<dbReference type="Pfam" id="PF00672">
    <property type="entry name" value="HAMP"/>
    <property type="match status" value="1"/>
</dbReference>
<dbReference type="SMART" id="SM00304">
    <property type="entry name" value="HAMP"/>
    <property type="match status" value="1"/>
</dbReference>
<evidence type="ECO:0000256" key="1">
    <source>
        <dbReference type="ARBA" id="ARBA00004651"/>
    </source>
</evidence>
<dbReference type="Proteomes" id="UP000182569">
    <property type="component" value="Chromosome"/>
</dbReference>